<evidence type="ECO:0000313" key="7">
    <source>
        <dbReference type="EMBL" id="KAF2704073.1"/>
    </source>
</evidence>
<dbReference type="PANTHER" id="PTHR42973">
    <property type="entry name" value="BINDING OXIDOREDUCTASE, PUTATIVE (AFU_ORTHOLOGUE AFUA_1G17690)-RELATED"/>
    <property type="match status" value="1"/>
</dbReference>
<protein>
    <submittedName>
        <fullName evidence="7">FAD-binding domain-containing protein</fullName>
    </submittedName>
</protein>
<dbReference type="GO" id="GO:0071949">
    <property type="term" value="F:FAD binding"/>
    <property type="evidence" value="ECO:0007669"/>
    <property type="project" value="InterPro"/>
</dbReference>
<dbReference type="OrthoDB" id="2151789at2759"/>
<feature type="domain" description="FAD-binding PCMH-type" evidence="6">
    <location>
        <begin position="64"/>
        <end position="236"/>
    </location>
</feature>
<dbReference type="InterPro" id="IPR016166">
    <property type="entry name" value="FAD-bd_PCMH"/>
</dbReference>
<keyword evidence="3" id="KW-0274">FAD</keyword>
<dbReference type="GO" id="GO:0016491">
    <property type="term" value="F:oxidoreductase activity"/>
    <property type="evidence" value="ECO:0007669"/>
    <property type="project" value="UniProtKB-KW"/>
</dbReference>
<organism evidence="7 8">
    <name type="scientific">Pleomassaria siparia CBS 279.74</name>
    <dbReference type="NCBI Taxonomy" id="1314801"/>
    <lineage>
        <taxon>Eukaryota</taxon>
        <taxon>Fungi</taxon>
        <taxon>Dikarya</taxon>
        <taxon>Ascomycota</taxon>
        <taxon>Pezizomycotina</taxon>
        <taxon>Dothideomycetes</taxon>
        <taxon>Pleosporomycetidae</taxon>
        <taxon>Pleosporales</taxon>
        <taxon>Pleomassariaceae</taxon>
        <taxon>Pleomassaria</taxon>
    </lineage>
</organism>
<dbReference type="AlphaFoldDB" id="A0A6G1JUS2"/>
<dbReference type="InterPro" id="IPR036318">
    <property type="entry name" value="FAD-bd_PCMH-like_sf"/>
</dbReference>
<reference evidence="7" key="1">
    <citation type="journal article" date="2020" name="Stud. Mycol.">
        <title>101 Dothideomycetes genomes: a test case for predicting lifestyles and emergence of pathogens.</title>
        <authorList>
            <person name="Haridas S."/>
            <person name="Albert R."/>
            <person name="Binder M."/>
            <person name="Bloem J."/>
            <person name="Labutti K."/>
            <person name="Salamov A."/>
            <person name="Andreopoulos B."/>
            <person name="Baker S."/>
            <person name="Barry K."/>
            <person name="Bills G."/>
            <person name="Bluhm B."/>
            <person name="Cannon C."/>
            <person name="Castanera R."/>
            <person name="Culley D."/>
            <person name="Daum C."/>
            <person name="Ezra D."/>
            <person name="Gonzalez J."/>
            <person name="Henrissat B."/>
            <person name="Kuo A."/>
            <person name="Liang C."/>
            <person name="Lipzen A."/>
            <person name="Lutzoni F."/>
            <person name="Magnuson J."/>
            <person name="Mondo S."/>
            <person name="Nolan M."/>
            <person name="Ohm R."/>
            <person name="Pangilinan J."/>
            <person name="Park H.-J."/>
            <person name="Ramirez L."/>
            <person name="Alfaro M."/>
            <person name="Sun H."/>
            <person name="Tritt A."/>
            <person name="Yoshinaga Y."/>
            <person name="Zwiers L.-H."/>
            <person name="Turgeon B."/>
            <person name="Goodwin S."/>
            <person name="Spatafora J."/>
            <person name="Crous P."/>
            <person name="Grigoriev I."/>
        </authorList>
    </citation>
    <scope>NUCLEOTIDE SEQUENCE</scope>
    <source>
        <strain evidence="7">CBS 279.74</strain>
    </source>
</reference>
<dbReference type="PROSITE" id="PS00862">
    <property type="entry name" value="OX2_COVAL_FAD"/>
    <property type="match status" value="1"/>
</dbReference>
<evidence type="ECO:0000313" key="8">
    <source>
        <dbReference type="Proteomes" id="UP000799428"/>
    </source>
</evidence>
<keyword evidence="8" id="KW-1185">Reference proteome</keyword>
<dbReference type="SUPFAM" id="SSF56176">
    <property type="entry name" value="FAD-binding/transporter-associated domain-like"/>
    <property type="match status" value="1"/>
</dbReference>
<dbReference type="PANTHER" id="PTHR42973:SF28">
    <property type="entry name" value="FAD-BINDING PCMH-TYPE DOMAIN-CONTAINING PROTEIN"/>
    <property type="match status" value="1"/>
</dbReference>
<dbReference type="InterPro" id="IPR006093">
    <property type="entry name" value="Oxy_OxRdtase_FAD_BS"/>
</dbReference>
<comment type="similarity">
    <text evidence="1">Belongs to the oxygen-dependent FAD-linked oxidoreductase family.</text>
</comment>
<keyword evidence="2" id="KW-0285">Flavoprotein</keyword>
<dbReference type="Pfam" id="PF01565">
    <property type="entry name" value="FAD_binding_4"/>
    <property type="match status" value="1"/>
</dbReference>
<dbReference type="Proteomes" id="UP000799428">
    <property type="component" value="Unassembled WGS sequence"/>
</dbReference>
<evidence type="ECO:0000256" key="3">
    <source>
        <dbReference type="ARBA" id="ARBA00022827"/>
    </source>
</evidence>
<evidence type="ECO:0000256" key="5">
    <source>
        <dbReference type="SAM" id="SignalP"/>
    </source>
</evidence>
<keyword evidence="4" id="KW-0560">Oxidoreductase</keyword>
<dbReference type="PROSITE" id="PS51387">
    <property type="entry name" value="FAD_PCMH"/>
    <property type="match status" value="1"/>
</dbReference>
<accession>A0A6G1JUS2</accession>
<sequence length="499" mass="53727">MTHLSTLLFSSLVFALGAQAATTTTTTTIGCCRLLEDAFGSLVVYPDSAQYNSSVSSYFFLEQRQIPPTCIVQPTAANEVSNIVKTLSSCSDVEVAIRSGGHSPNVGFSNASNGITLDLRSLNSIVLAADGKTVSVGTGNQWGDVYQKLDSLGKTVVGARVFDVGIGGFLSGGGISFFSPRDGFGCDNVQNFQVVLASGAIVNANAQENQLLFKALKGGQNNFGIITRFDLFIKTTAKFWGGAIVTPESADAAQLDAFTKFKQAAYNPLIEIEQTFVYYGSQKSYFVSNNLFYLSSSSNISALDSFTSITPQLSSTLRISDVASFASEVEAGQPINQYTVYATTTFPITSTNLKLIYTLWKTTTDQLAATIPETISAMTYQSIPPPPTEGAPKNLFPFKDPSQTHPLVLLLISVYSPYEKDYALLQQTSKEFITAVETLLKEPGNGGVSPYKYLNYAASWQDPISGYGAVTIKEMKSTAAIYDPKAFFQTVVKGGYKLK</sequence>
<name>A0A6G1JUS2_9PLEO</name>
<feature type="signal peptide" evidence="5">
    <location>
        <begin position="1"/>
        <end position="20"/>
    </location>
</feature>
<evidence type="ECO:0000256" key="4">
    <source>
        <dbReference type="ARBA" id="ARBA00023002"/>
    </source>
</evidence>
<keyword evidence="5" id="KW-0732">Signal</keyword>
<evidence type="ECO:0000256" key="1">
    <source>
        <dbReference type="ARBA" id="ARBA00005466"/>
    </source>
</evidence>
<dbReference type="InterPro" id="IPR016169">
    <property type="entry name" value="FAD-bd_PCMH_sub2"/>
</dbReference>
<gene>
    <name evidence="7" type="ORF">K504DRAFT_507593</name>
</gene>
<dbReference type="InterPro" id="IPR006094">
    <property type="entry name" value="Oxid_FAD_bind_N"/>
</dbReference>
<evidence type="ECO:0000259" key="6">
    <source>
        <dbReference type="PROSITE" id="PS51387"/>
    </source>
</evidence>
<dbReference type="EMBL" id="MU005784">
    <property type="protein sequence ID" value="KAF2704073.1"/>
    <property type="molecule type" value="Genomic_DNA"/>
</dbReference>
<evidence type="ECO:0000256" key="2">
    <source>
        <dbReference type="ARBA" id="ARBA00022630"/>
    </source>
</evidence>
<proteinExistence type="inferred from homology"/>
<dbReference type="InterPro" id="IPR050416">
    <property type="entry name" value="FAD-linked_Oxidoreductase"/>
</dbReference>
<dbReference type="Gene3D" id="3.30.465.10">
    <property type="match status" value="1"/>
</dbReference>
<feature type="chain" id="PRO_5026124958" evidence="5">
    <location>
        <begin position="21"/>
        <end position="499"/>
    </location>
</feature>